<keyword evidence="1" id="KW-0812">Transmembrane</keyword>
<evidence type="ECO:0000313" key="2">
    <source>
        <dbReference type="EMBL" id="OJJ67074.1"/>
    </source>
</evidence>
<dbReference type="EMBL" id="KV878695">
    <property type="protein sequence ID" value="OJJ67074.1"/>
    <property type="molecule type" value="Genomic_DNA"/>
</dbReference>
<proteinExistence type="predicted"/>
<keyword evidence="3" id="KW-1185">Reference proteome</keyword>
<sequence>MTPKARSDRMPTRVYPDIECNLPSRGNVGRMGIAIKAEANRHCSQREIRGREQRLFPALWMIITVGLGALHRRPISAASFDHQHTD</sequence>
<keyword evidence="1" id="KW-0472">Membrane</keyword>
<name>A0A1L9U5X4_ASPBC</name>
<reference evidence="3" key="1">
    <citation type="journal article" date="2017" name="Genome Biol.">
        <title>Comparative genomics reveals high biological diversity and specific adaptations in the industrially and medically important fungal genus Aspergillus.</title>
        <authorList>
            <person name="de Vries R.P."/>
            <person name="Riley R."/>
            <person name="Wiebenga A."/>
            <person name="Aguilar-Osorio G."/>
            <person name="Amillis S."/>
            <person name="Uchima C.A."/>
            <person name="Anderluh G."/>
            <person name="Asadollahi M."/>
            <person name="Askin M."/>
            <person name="Barry K."/>
            <person name="Battaglia E."/>
            <person name="Bayram O."/>
            <person name="Benocci T."/>
            <person name="Braus-Stromeyer S.A."/>
            <person name="Caldana C."/>
            <person name="Canovas D."/>
            <person name="Cerqueira G.C."/>
            <person name="Chen F."/>
            <person name="Chen W."/>
            <person name="Choi C."/>
            <person name="Clum A."/>
            <person name="Dos Santos R.A."/>
            <person name="Damasio A.R."/>
            <person name="Diallinas G."/>
            <person name="Emri T."/>
            <person name="Fekete E."/>
            <person name="Flipphi M."/>
            <person name="Freyberg S."/>
            <person name="Gallo A."/>
            <person name="Gournas C."/>
            <person name="Habgood R."/>
            <person name="Hainaut M."/>
            <person name="Harispe M.L."/>
            <person name="Henrissat B."/>
            <person name="Hilden K.S."/>
            <person name="Hope R."/>
            <person name="Hossain A."/>
            <person name="Karabika E."/>
            <person name="Karaffa L."/>
            <person name="Karanyi Z."/>
            <person name="Krasevec N."/>
            <person name="Kuo A."/>
            <person name="Kusch H."/>
            <person name="LaButti K."/>
            <person name="Lagendijk E.L."/>
            <person name="Lapidus A."/>
            <person name="Levasseur A."/>
            <person name="Lindquist E."/>
            <person name="Lipzen A."/>
            <person name="Logrieco A.F."/>
            <person name="MacCabe A."/>
            <person name="Maekelae M.R."/>
            <person name="Malavazi I."/>
            <person name="Melin P."/>
            <person name="Meyer V."/>
            <person name="Mielnichuk N."/>
            <person name="Miskei M."/>
            <person name="Molnar A.P."/>
            <person name="Mule G."/>
            <person name="Ngan C.Y."/>
            <person name="Orejas M."/>
            <person name="Orosz E."/>
            <person name="Ouedraogo J.P."/>
            <person name="Overkamp K.M."/>
            <person name="Park H.-S."/>
            <person name="Perrone G."/>
            <person name="Piumi F."/>
            <person name="Punt P.J."/>
            <person name="Ram A.F."/>
            <person name="Ramon A."/>
            <person name="Rauscher S."/>
            <person name="Record E."/>
            <person name="Riano-Pachon D.M."/>
            <person name="Robert V."/>
            <person name="Roehrig J."/>
            <person name="Ruller R."/>
            <person name="Salamov A."/>
            <person name="Salih N.S."/>
            <person name="Samson R.A."/>
            <person name="Sandor E."/>
            <person name="Sanguinetti M."/>
            <person name="Schuetze T."/>
            <person name="Sepcic K."/>
            <person name="Shelest E."/>
            <person name="Sherlock G."/>
            <person name="Sophianopoulou V."/>
            <person name="Squina F.M."/>
            <person name="Sun H."/>
            <person name="Susca A."/>
            <person name="Todd R.B."/>
            <person name="Tsang A."/>
            <person name="Unkles S.E."/>
            <person name="van de Wiele N."/>
            <person name="van Rossen-Uffink D."/>
            <person name="Oliveira J.V."/>
            <person name="Vesth T.C."/>
            <person name="Visser J."/>
            <person name="Yu J.-H."/>
            <person name="Zhou M."/>
            <person name="Andersen M.R."/>
            <person name="Archer D.B."/>
            <person name="Baker S.E."/>
            <person name="Benoit I."/>
            <person name="Brakhage A.A."/>
            <person name="Braus G.H."/>
            <person name="Fischer R."/>
            <person name="Frisvad J.C."/>
            <person name="Goldman G.H."/>
            <person name="Houbraken J."/>
            <person name="Oakley B."/>
            <person name="Pocsi I."/>
            <person name="Scazzocchio C."/>
            <person name="Seiboth B."/>
            <person name="vanKuyk P.A."/>
            <person name="Wortman J."/>
            <person name="Dyer P.S."/>
            <person name="Grigoriev I.V."/>
        </authorList>
    </citation>
    <scope>NUCLEOTIDE SEQUENCE [LARGE SCALE GENOMIC DNA]</scope>
    <source>
        <strain evidence="3">CBS 101740 / IMI 381727 / IBT 21946</strain>
    </source>
</reference>
<keyword evidence="1" id="KW-1133">Transmembrane helix</keyword>
<dbReference type="GeneID" id="93578507"/>
<accession>A0A1L9U5X4</accession>
<evidence type="ECO:0000313" key="3">
    <source>
        <dbReference type="Proteomes" id="UP000184499"/>
    </source>
</evidence>
<gene>
    <name evidence="2" type="ORF">ASPBRDRAFT_48102</name>
</gene>
<dbReference type="Proteomes" id="UP000184499">
    <property type="component" value="Unassembled WGS sequence"/>
</dbReference>
<protein>
    <submittedName>
        <fullName evidence="2">Uncharacterized protein</fullName>
    </submittedName>
</protein>
<organism evidence="2 3">
    <name type="scientific">Aspergillus brasiliensis (strain CBS 101740 / IMI 381727 / IBT 21946)</name>
    <dbReference type="NCBI Taxonomy" id="767769"/>
    <lineage>
        <taxon>Eukaryota</taxon>
        <taxon>Fungi</taxon>
        <taxon>Dikarya</taxon>
        <taxon>Ascomycota</taxon>
        <taxon>Pezizomycotina</taxon>
        <taxon>Eurotiomycetes</taxon>
        <taxon>Eurotiomycetidae</taxon>
        <taxon>Eurotiales</taxon>
        <taxon>Aspergillaceae</taxon>
        <taxon>Aspergillus</taxon>
        <taxon>Aspergillus subgen. Circumdati</taxon>
    </lineage>
</organism>
<dbReference type="VEuPathDB" id="FungiDB:ASPBRDRAFT_48102"/>
<feature type="transmembrane region" description="Helical" evidence="1">
    <location>
        <begin position="55"/>
        <end position="71"/>
    </location>
</feature>
<dbReference type="AlphaFoldDB" id="A0A1L9U5X4"/>
<dbReference type="RefSeq" id="XP_067474323.1">
    <property type="nucleotide sequence ID" value="XM_067626019.1"/>
</dbReference>
<evidence type="ECO:0000256" key="1">
    <source>
        <dbReference type="SAM" id="Phobius"/>
    </source>
</evidence>